<comment type="similarity">
    <text evidence="2">Belongs to the major facilitator superfamily. TCR/Tet family.</text>
</comment>
<evidence type="ECO:0000256" key="2">
    <source>
        <dbReference type="ARBA" id="ARBA00007520"/>
    </source>
</evidence>
<feature type="transmembrane region" description="Helical" evidence="6">
    <location>
        <begin position="362"/>
        <end position="381"/>
    </location>
</feature>
<evidence type="ECO:0000256" key="6">
    <source>
        <dbReference type="SAM" id="Phobius"/>
    </source>
</evidence>
<comment type="caution">
    <text evidence="8">The sequence shown here is derived from an EMBL/GenBank/DDBJ whole genome shotgun (WGS) entry which is preliminary data.</text>
</comment>
<dbReference type="Proteomes" id="UP001232148">
    <property type="component" value="Unassembled WGS sequence"/>
</dbReference>
<dbReference type="EMBL" id="MU842808">
    <property type="protein sequence ID" value="KAK2035622.1"/>
    <property type="molecule type" value="Genomic_DNA"/>
</dbReference>
<feature type="transmembrane region" description="Helical" evidence="6">
    <location>
        <begin position="48"/>
        <end position="67"/>
    </location>
</feature>
<dbReference type="Pfam" id="PF07690">
    <property type="entry name" value="MFS_1"/>
    <property type="match status" value="1"/>
</dbReference>
<evidence type="ECO:0000256" key="3">
    <source>
        <dbReference type="ARBA" id="ARBA00022692"/>
    </source>
</evidence>
<reference evidence="8" key="1">
    <citation type="submission" date="2021-06" db="EMBL/GenBank/DDBJ databases">
        <title>Comparative genomics, transcriptomics and evolutionary studies reveal genomic signatures of adaptation to plant cell wall in hemibiotrophic fungi.</title>
        <authorList>
            <consortium name="DOE Joint Genome Institute"/>
            <person name="Baroncelli R."/>
            <person name="Diaz J.F."/>
            <person name="Benocci T."/>
            <person name="Peng M."/>
            <person name="Battaglia E."/>
            <person name="Haridas S."/>
            <person name="Andreopoulos W."/>
            <person name="Labutti K."/>
            <person name="Pangilinan J."/>
            <person name="Floch G.L."/>
            <person name="Makela M.R."/>
            <person name="Henrissat B."/>
            <person name="Grigoriev I.V."/>
            <person name="Crouch J.A."/>
            <person name="De Vries R.P."/>
            <person name="Sukno S.A."/>
            <person name="Thon M.R."/>
        </authorList>
    </citation>
    <scope>NUCLEOTIDE SEQUENCE</scope>
    <source>
        <strain evidence="8">MAFF235873</strain>
    </source>
</reference>
<dbReference type="AlphaFoldDB" id="A0AAD9M845"/>
<protein>
    <submittedName>
        <fullName evidence="8">Efflux pump</fullName>
    </submittedName>
</protein>
<dbReference type="Gene3D" id="1.20.1250.20">
    <property type="entry name" value="MFS general substrate transporter like domains"/>
    <property type="match status" value="1"/>
</dbReference>
<proteinExistence type="inferred from homology"/>
<keyword evidence="4 6" id="KW-1133">Transmembrane helix</keyword>
<feature type="transmembrane region" description="Helical" evidence="6">
    <location>
        <begin position="114"/>
        <end position="139"/>
    </location>
</feature>
<evidence type="ECO:0000313" key="9">
    <source>
        <dbReference type="Proteomes" id="UP001232148"/>
    </source>
</evidence>
<keyword evidence="3 6" id="KW-0812">Transmembrane</keyword>
<feature type="transmembrane region" description="Helical" evidence="6">
    <location>
        <begin position="224"/>
        <end position="244"/>
    </location>
</feature>
<evidence type="ECO:0000256" key="4">
    <source>
        <dbReference type="ARBA" id="ARBA00022989"/>
    </source>
</evidence>
<dbReference type="PANTHER" id="PTHR23501">
    <property type="entry name" value="MAJOR FACILITATOR SUPERFAMILY"/>
    <property type="match status" value="1"/>
</dbReference>
<dbReference type="PANTHER" id="PTHR23501:SF193">
    <property type="entry name" value="MULTIDRUG TRANSPORTER, PUTATIVE (AFU_ORTHOLOGUE AFUA_8G00940)-RELATED"/>
    <property type="match status" value="1"/>
</dbReference>
<evidence type="ECO:0000313" key="8">
    <source>
        <dbReference type="EMBL" id="KAK2035622.1"/>
    </source>
</evidence>
<feature type="transmembrane region" description="Helical" evidence="6">
    <location>
        <begin position="88"/>
        <end position="108"/>
    </location>
</feature>
<name>A0AAD9M845_9PEZI</name>
<feature type="transmembrane region" description="Helical" evidence="6">
    <location>
        <begin position="199"/>
        <end position="217"/>
    </location>
</feature>
<feature type="transmembrane region" description="Helical" evidence="6">
    <location>
        <begin position="159"/>
        <end position="179"/>
    </location>
</feature>
<sequence>MSGGLTIVAGSVPLEKRPALVGLVIGRDGSVFGPVLGGLITQYSTWRWTFYINMPIGGLALLFLSWCKIPDQVAKPEPMEVLRKIHAYLDLVGFVLSAAAAVLFLTALELGGNTYAYTSPVVIGTFIGSAGALVAFLAWNHHMGESGLIPPSVAGKTPVWCAAATNFALIGSAMVQIYLLPIYFQTVTGVSPAQSGVNILPSILSQLAFAYGGGLLVGKFGYYLPWAVGGTAVTIIASGLFTMLTPTTSVAQWVIYQIIAGAGRGVALQLPHIAVQANLPPDQISVGISFVTFSQFMGGAIALGAGNAIFVGTLKRRLSHYSPDIDVAAVLSAGATGFRQTIPKNEIPGVVAAYVSSITHEFYLSLAFAIASLCLSWGMGWKDIRPKVQPQENRKA</sequence>
<evidence type="ECO:0000256" key="5">
    <source>
        <dbReference type="ARBA" id="ARBA00023136"/>
    </source>
</evidence>
<dbReference type="InterPro" id="IPR036259">
    <property type="entry name" value="MFS_trans_sf"/>
</dbReference>
<dbReference type="InterPro" id="IPR020846">
    <property type="entry name" value="MFS_dom"/>
</dbReference>
<organism evidence="8 9">
    <name type="scientific">Colletotrichum zoysiae</name>
    <dbReference type="NCBI Taxonomy" id="1216348"/>
    <lineage>
        <taxon>Eukaryota</taxon>
        <taxon>Fungi</taxon>
        <taxon>Dikarya</taxon>
        <taxon>Ascomycota</taxon>
        <taxon>Pezizomycotina</taxon>
        <taxon>Sordariomycetes</taxon>
        <taxon>Hypocreomycetidae</taxon>
        <taxon>Glomerellales</taxon>
        <taxon>Glomerellaceae</taxon>
        <taxon>Colletotrichum</taxon>
        <taxon>Colletotrichum graminicola species complex</taxon>
    </lineage>
</organism>
<dbReference type="SUPFAM" id="SSF103473">
    <property type="entry name" value="MFS general substrate transporter"/>
    <property type="match status" value="1"/>
</dbReference>
<dbReference type="PROSITE" id="PS50850">
    <property type="entry name" value="MFS"/>
    <property type="match status" value="1"/>
</dbReference>
<feature type="domain" description="Major facilitator superfamily (MFS) profile" evidence="7">
    <location>
        <begin position="1"/>
        <end position="346"/>
    </location>
</feature>
<dbReference type="GO" id="GO:0005886">
    <property type="term" value="C:plasma membrane"/>
    <property type="evidence" value="ECO:0007669"/>
    <property type="project" value="TreeGrafter"/>
</dbReference>
<dbReference type="InterPro" id="IPR011701">
    <property type="entry name" value="MFS"/>
</dbReference>
<accession>A0AAD9M845</accession>
<feature type="transmembrane region" description="Helical" evidence="6">
    <location>
        <begin position="288"/>
        <end position="313"/>
    </location>
</feature>
<dbReference type="Gene3D" id="1.20.1720.10">
    <property type="entry name" value="Multidrug resistance protein D"/>
    <property type="match status" value="1"/>
</dbReference>
<keyword evidence="9" id="KW-1185">Reference proteome</keyword>
<comment type="subcellular location">
    <subcellularLocation>
        <location evidence="1">Membrane</location>
        <topology evidence="1">Multi-pass membrane protein</topology>
    </subcellularLocation>
</comment>
<evidence type="ECO:0000256" key="1">
    <source>
        <dbReference type="ARBA" id="ARBA00004141"/>
    </source>
</evidence>
<gene>
    <name evidence="8" type="ORF">LX32DRAFT_550367</name>
</gene>
<evidence type="ECO:0000259" key="7">
    <source>
        <dbReference type="PROSITE" id="PS50850"/>
    </source>
</evidence>
<dbReference type="GO" id="GO:0022857">
    <property type="term" value="F:transmembrane transporter activity"/>
    <property type="evidence" value="ECO:0007669"/>
    <property type="project" value="InterPro"/>
</dbReference>
<keyword evidence="5 6" id="KW-0472">Membrane</keyword>